<dbReference type="KEGG" id="smaa:IT774_02125"/>
<feature type="transmembrane region" description="Helical" evidence="1">
    <location>
        <begin position="12"/>
        <end position="30"/>
    </location>
</feature>
<dbReference type="EMBL" id="CP064795">
    <property type="protein sequence ID" value="QPG06059.1"/>
    <property type="molecule type" value="Genomic_DNA"/>
</dbReference>
<keyword evidence="1" id="KW-0812">Transmembrane</keyword>
<dbReference type="RefSeq" id="WP_195811136.1">
    <property type="nucleotide sequence ID" value="NZ_CP064795.1"/>
</dbReference>
<reference evidence="2 3" key="1">
    <citation type="submission" date="2020-11" db="EMBL/GenBank/DDBJ databases">
        <title>Complete genome sequence for Salinimonas sp. strain G2-b.</title>
        <authorList>
            <person name="Park S.-J."/>
        </authorList>
    </citation>
    <scope>NUCLEOTIDE SEQUENCE [LARGE SCALE GENOMIC DNA]</scope>
    <source>
        <strain evidence="2 3">G2-b</strain>
    </source>
</reference>
<protein>
    <submittedName>
        <fullName evidence="2">Uncharacterized protein</fullName>
    </submittedName>
</protein>
<keyword evidence="3" id="KW-1185">Reference proteome</keyword>
<evidence type="ECO:0000313" key="2">
    <source>
        <dbReference type="EMBL" id="QPG06059.1"/>
    </source>
</evidence>
<evidence type="ECO:0000256" key="1">
    <source>
        <dbReference type="SAM" id="Phobius"/>
    </source>
</evidence>
<keyword evidence="1" id="KW-1133">Transmembrane helix</keyword>
<evidence type="ECO:0000313" key="3">
    <source>
        <dbReference type="Proteomes" id="UP000595095"/>
    </source>
</evidence>
<keyword evidence="1" id="KW-0472">Membrane</keyword>
<gene>
    <name evidence="2" type="ORF">IT774_02125</name>
</gene>
<accession>A0A7S9DY32</accession>
<name>A0A7S9DY32_9ALTE</name>
<dbReference type="AlphaFoldDB" id="A0A7S9DY32"/>
<organism evidence="2 3">
    <name type="scientific">Salinimonas marina</name>
    <dbReference type="NCBI Taxonomy" id="2785918"/>
    <lineage>
        <taxon>Bacteria</taxon>
        <taxon>Pseudomonadati</taxon>
        <taxon>Pseudomonadota</taxon>
        <taxon>Gammaproteobacteria</taxon>
        <taxon>Alteromonadales</taxon>
        <taxon>Alteromonadaceae</taxon>
        <taxon>Alteromonas/Salinimonas group</taxon>
        <taxon>Salinimonas</taxon>
    </lineage>
</organism>
<proteinExistence type="predicted"/>
<dbReference type="Proteomes" id="UP000595095">
    <property type="component" value="Chromosome"/>
</dbReference>
<sequence>MFEITRYSPRQWLKGTSVAIGLFVLFQLIISAGQLAGHKFTYHQAVDAVKQRVSLDSAYLDIGNQTLNTPVNQSAVARYIDKLNTALAAMKFPVRLASLQGVSGNQPLPSHHSVETVFSMQNAEQQLHIAVSKISWWQEVQLHPASFIGALILAPMLVRLRQTQKARRLAAVISSQEDTPQPRLVIDLHKKTIGNGVDDTHPLMQNKPFCFYVALVKYCIEHPDTPLLHHKDVPPELIHAANNVFSRLIELGHTKRKRPDFNANLDKTLSEIRSALEEVFSQFSEAKEKYYPPRAQGEGSRSKQHSFALTNLDEQDVEIIGN</sequence>